<dbReference type="GO" id="GO:0098552">
    <property type="term" value="C:side of membrane"/>
    <property type="evidence" value="ECO:0007669"/>
    <property type="project" value="UniProtKB-KW"/>
</dbReference>
<keyword evidence="7" id="KW-0325">Glycoprotein</keyword>
<evidence type="ECO:0000256" key="11">
    <source>
        <dbReference type="SAM" id="MobiDB-lite"/>
    </source>
</evidence>
<evidence type="ECO:0000313" key="13">
    <source>
        <dbReference type="EMBL" id="KAF9682496.1"/>
    </source>
</evidence>
<protein>
    <recommendedName>
        <fullName evidence="15">Arabinogalactan-like protein</fullName>
    </recommendedName>
</protein>
<evidence type="ECO:0000256" key="3">
    <source>
        <dbReference type="ARBA" id="ARBA00022622"/>
    </source>
</evidence>
<feature type="chain" id="PRO_5032294506" description="Arabinogalactan-like protein" evidence="12">
    <location>
        <begin position="22"/>
        <end position="172"/>
    </location>
</feature>
<comment type="function">
    <text evidence="9">Proteoglycan that seems to be implicated in diverse developmental roles such as differentiation, cell-cell recognition, embryogenesis and programmed cell death.</text>
</comment>
<comment type="subcellular location">
    <subcellularLocation>
        <location evidence="1">Cell membrane</location>
        <topology evidence="1">Lipid-anchor</topology>
        <topology evidence="1">GPI-anchor</topology>
    </subcellularLocation>
</comment>
<evidence type="ECO:0000256" key="1">
    <source>
        <dbReference type="ARBA" id="ARBA00004609"/>
    </source>
</evidence>
<evidence type="ECO:0000256" key="8">
    <source>
        <dbReference type="ARBA" id="ARBA00023288"/>
    </source>
</evidence>
<evidence type="ECO:0000256" key="7">
    <source>
        <dbReference type="ARBA" id="ARBA00023180"/>
    </source>
</evidence>
<comment type="caution">
    <text evidence="13">The sequence shown here is derived from an EMBL/GenBank/DDBJ whole genome shotgun (WGS) entry which is preliminary data.</text>
</comment>
<dbReference type="EMBL" id="JADGMS010000005">
    <property type="protein sequence ID" value="KAF9682496.1"/>
    <property type="molecule type" value="Genomic_DNA"/>
</dbReference>
<organism evidence="13 14">
    <name type="scientific">Salix dunnii</name>
    <dbReference type="NCBI Taxonomy" id="1413687"/>
    <lineage>
        <taxon>Eukaryota</taxon>
        <taxon>Viridiplantae</taxon>
        <taxon>Streptophyta</taxon>
        <taxon>Embryophyta</taxon>
        <taxon>Tracheophyta</taxon>
        <taxon>Spermatophyta</taxon>
        <taxon>Magnoliopsida</taxon>
        <taxon>eudicotyledons</taxon>
        <taxon>Gunneridae</taxon>
        <taxon>Pentapetalae</taxon>
        <taxon>rosids</taxon>
        <taxon>fabids</taxon>
        <taxon>Malpighiales</taxon>
        <taxon>Salicaceae</taxon>
        <taxon>Saliceae</taxon>
        <taxon>Salix</taxon>
    </lineage>
</organism>
<keyword evidence="3" id="KW-0336">GPI-anchor</keyword>
<feature type="region of interest" description="Disordered" evidence="11">
    <location>
        <begin position="23"/>
        <end position="101"/>
    </location>
</feature>
<reference evidence="13 14" key="1">
    <citation type="submission" date="2020-10" db="EMBL/GenBank/DDBJ databases">
        <title>Plant Genome Project.</title>
        <authorList>
            <person name="Zhang R.-G."/>
        </authorList>
    </citation>
    <scope>NUCLEOTIDE SEQUENCE [LARGE SCALE GENOMIC DNA]</scope>
    <source>
        <strain evidence="13">FAFU-HL-1</strain>
        <tissue evidence="13">Leaf</tissue>
    </source>
</reference>
<dbReference type="PRINTS" id="PR01217">
    <property type="entry name" value="PRICHEXTENSN"/>
</dbReference>
<dbReference type="GO" id="GO:0005886">
    <property type="term" value="C:plasma membrane"/>
    <property type="evidence" value="ECO:0007669"/>
    <property type="project" value="UniProtKB-SubCell"/>
</dbReference>
<dbReference type="PANTHER" id="PTHR36321">
    <property type="entry name" value="CLASSICAL ARABINOGALACTAN PROTEIN 9"/>
    <property type="match status" value="1"/>
</dbReference>
<comment type="similarity">
    <text evidence="10">Belongs to the classical AGP family.</text>
</comment>
<keyword evidence="4 12" id="KW-0732">Signal</keyword>
<evidence type="ECO:0000256" key="6">
    <source>
        <dbReference type="ARBA" id="ARBA00023136"/>
    </source>
</evidence>
<dbReference type="InterPro" id="IPR044959">
    <property type="entry name" value="AGP"/>
</dbReference>
<evidence type="ECO:0000256" key="10">
    <source>
        <dbReference type="ARBA" id="ARBA00025756"/>
    </source>
</evidence>
<dbReference type="PANTHER" id="PTHR36321:SF24">
    <property type="entry name" value="CLASSICAL ARABINOGALACTAN PROTEIN 10-RELATED"/>
    <property type="match status" value="1"/>
</dbReference>
<feature type="signal peptide" evidence="12">
    <location>
        <begin position="1"/>
        <end position="21"/>
    </location>
</feature>
<keyword evidence="2" id="KW-1003">Cell membrane</keyword>
<gene>
    <name evidence="13" type="ORF">SADUNF_Sadunf05G0114900</name>
</gene>
<dbReference type="Proteomes" id="UP000657918">
    <property type="component" value="Unassembled WGS sequence"/>
</dbReference>
<sequence>MAYKTLLCWMFLALLAGSALAQAPGAAPTAPPTKSPSPAPDAPTSPSPTPAPAVPAPTPATVPSTSPSSSPASSPPSPVVPVPSSIATPPSDAASPSSHRNTAGLNRATVACALIGVAGLVVPHVATDAQPHVHAVGIDQLQQHWLVLSRLYQLAVLFSFGVVSRHTGGWFG</sequence>
<feature type="compositionally biased region" description="Low complexity" evidence="11">
    <location>
        <begin position="61"/>
        <end position="72"/>
    </location>
</feature>
<evidence type="ECO:0000313" key="14">
    <source>
        <dbReference type="Proteomes" id="UP000657918"/>
    </source>
</evidence>
<keyword evidence="5" id="KW-0654">Proteoglycan</keyword>
<dbReference type="AlphaFoldDB" id="A0A835KAU1"/>
<proteinExistence type="inferred from homology"/>
<evidence type="ECO:0000256" key="2">
    <source>
        <dbReference type="ARBA" id="ARBA00022475"/>
    </source>
</evidence>
<keyword evidence="6" id="KW-0472">Membrane</keyword>
<evidence type="ECO:0000256" key="9">
    <source>
        <dbReference type="ARBA" id="ARBA00025294"/>
    </source>
</evidence>
<feature type="compositionally biased region" description="Pro residues" evidence="11">
    <location>
        <begin position="29"/>
        <end position="60"/>
    </location>
</feature>
<evidence type="ECO:0000256" key="12">
    <source>
        <dbReference type="SAM" id="SignalP"/>
    </source>
</evidence>
<keyword evidence="8" id="KW-0449">Lipoprotein</keyword>
<evidence type="ECO:0000256" key="5">
    <source>
        <dbReference type="ARBA" id="ARBA00022974"/>
    </source>
</evidence>
<evidence type="ECO:0000256" key="4">
    <source>
        <dbReference type="ARBA" id="ARBA00022729"/>
    </source>
</evidence>
<accession>A0A835KAU1</accession>
<keyword evidence="14" id="KW-1185">Reference proteome</keyword>
<feature type="compositionally biased region" description="Low complexity" evidence="11">
    <location>
        <begin position="82"/>
        <end position="98"/>
    </location>
</feature>
<name>A0A835KAU1_9ROSI</name>
<evidence type="ECO:0008006" key="15">
    <source>
        <dbReference type="Google" id="ProtNLM"/>
    </source>
</evidence>